<evidence type="ECO:0000256" key="2">
    <source>
        <dbReference type="ARBA" id="ARBA00023002"/>
    </source>
</evidence>
<feature type="region of interest" description="Disordered" evidence="3">
    <location>
        <begin position="283"/>
        <end position="303"/>
    </location>
</feature>
<dbReference type="InterPro" id="IPR002347">
    <property type="entry name" value="SDR_fam"/>
</dbReference>
<dbReference type="PANTHER" id="PTHR43180">
    <property type="entry name" value="3-OXOACYL-(ACYL-CARRIER-PROTEIN) REDUCTASE (AFU_ORTHOLOGUE AFUA_6G11210)"/>
    <property type="match status" value="1"/>
</dbReference>
<dbReference type="SUPFAM" id="SSF51735">
    <property type="entry name" value="NAD(P)-binding Rossmann-fold domains"/>
    <property type="match status" value="1"/>
</dbReference>
<sequence>MTYQFHPSSGSALADRVVVLTGGALGVGASLVRLLHASGAHVFFGDVLDEPGSALAQELSANSKTHVKYIHCDVTSYDQNLALFDEALKTCGRIDHAVANAGLGEQGRTFDPEMTLESVREEPKKAMNVVDVCLKGPLYFGNIASVYLRQGEGGSDRSLTLVSSVAGFREDPGLNVYVPAKHGVLGMMRVLREHLIQPPFKIRTNAISPWMTKTRLTANLDATWEKAGLPANTAEDVAKVILGVMADGKVNGGTMYIEGGRAWNVEAGLMALKPQWIGEKQNSDLDKGTTLMGGGEHWTEGKR</sequence>
<dbReference type="PANTHER" id="PTHR43180:SF86">
    <property type="entry name" value="DEHYDROGENASE, PUTATIVE (AFU_ORTHOLOGUE AFUA_3G00290)-RELATED"/>
    <property type="match status" value="1"/>
</dbReference>
<dbReference type="PRINTS" id="PR00081">
    <property type="entry name" value="GDHRDH"/>
</dbReference>
<dbReference type="InterPro" id="IPR036291">
    <property type="entry name" value="NAD(P)-bd_dom_sf"/>
</dbReference>
<evidence type="ECO:0000313" key="5">
    <source>
        <dbReference type="Proteomes" id="UP001337655"/>
    </source>
</evidence>
<dbReference type="GeneID" id="89928813"/>
<keyword evidence="2" id="KW-0560">Oxidoreductase</keyword>
<name>A0AAV9P5J4_9PEZI</name>
<dbReference type="Pfam" id="PF00106">
    <property type="entry name" value="adh_short"/>
    <property type="match status" value="1"/>
</dbReference>
<reference evidence="4 5" key="1">
    <citation type="submission" date="2023-08" db="EMBL/GenBank/DDBJ databases">
        <title>Black Yeasts Isolated from many extreme environments.</title>
        <authorList>
            <person name="Coleine C."/>
            <person name="Stajich J.E."/>
            <person name="Selbmann L."/>
        </authorList>
    </citation>
    <scope>NUCLEOTIDE SEQUENCE [LARGE SCALE GENOMIC DNA]</scope>
    <source>
        <strain evidence="4 5">CCFEE 5935</strain>
    </source>
</reference>
<protein>
    <submittedName>
        <fullName evidence="4">Uncharacterized protein</fullName>
    </submittedName>
</protein>
<evidence type="ECO:0000256" key="3">
    <source>
        <dbReference type="SAM" id="MobiDB-lite"/>
    </source>
</evidence>
<dbReference type="GO" id="GO:0016491">
    <property type="term" value="F:oxidoreductase activity"/>
    <property type="evidence" value="ECO:0007669"/>
    <property type="project" value="UniProtKB-KW"/>
</dbReference>
<organism evidence="4 5">
    <name type="scientific">Saxophila tyrrhenica</name>
    <dbReference type="NCBI Taxonomy" id="1690608"/>
    <lineage>
        <taxon>Eukaryota</taxon>
        <taxon>Fungi</taxon>
        <taxon>Dikarya</taxon>
        <taxon>Ascomycota</taxon>
        <taxon>Pezizomycotina</taxon>
        <taxon>Dothideomycetes</taxon>
        <taxon>Dothideomycetidae</taxon>
        <taxon>Mycosphaerellales</taxon>
        <taxon>Extremaceae</taxon>
        <taxon>Saxophila</taxon>
    </lineage>
</organism>
<accession>A0AAV9P5J4</accession>
<comment type="similarity">
    <text evidence="1">Belongs to the short-chain dehydrogenases/reductases (SDR) family.</text>
</comment>
<dbReference type="RefSeq" id="XP_064657484.1">
    <property type="nucleotide sequence ID" value="XM_064804714.1"/>
</dbReference>
<dbReference type="Proteomes" id="UP001337655">
    <property type="component" value="Unassembled WGS sequence"/>
</dbReference>
<keyword evidence="5" id="KW-1185">Reference proteome</keyword>
<evidence type="ECO:0000313" key="4">
    <source>
        <dbReference type="EMBL" id="KAK5167778.1"/>
    </source>
</evidence>
<comment type="caution">
    <text evidence="4">The sequence shown here is derived from an EMBL/GenBank/DDBJ whole genome shotgun (WGS) entry which is preliminary data.</text>
</comment>
<dbReference type="EMBL" id="JAVRRT010000011">
    <property type="protein sequence ID" value="KAK5167778.1"/>
    <property type="molecule type" value="Genomic_DNA"/>
</dbReference>
<dbReference type="Gene3D" id="3.40.50.720">
    <property type="entry name" value="NAD(P)-binding Rossmann-like Domain"/>
    <property type="match status" value="1"/>
</dbReference>
<gene>
    <name evidence="4" type="ORF">LTR77_007477</name>
</gene>
<dbReference type="AlphaFoldDB" id="A0AAV9P5J4"/>
<evidence type="ECO:0000256" key="1">
    <source>
        <dbReference type="ARBA" id="ARBA00006484"/>
    </source>
</evidence>
<proteinExistence type="inferred from homology"/>